<comment type="caution">
    <text evidence="9">The sequence shown here is derived from an EMBL/GenBank/DDBJ whole genome shotgun (WGS) entry which is preliminary data.</text>
</comment>
<evidence type="ECO:0000256" key="3">
    <source>
        <dbReference type="ARBA" id="ARBA00022741"/>
    </source>
</evidence>
<dbReference type="InterPro" id="IPR000719">
    <property type="entry name" value="Prot_kinase_dom"/>
</dbReference>
<feature type="compositionally biased region" description="Basic and acidic residues" evidence="7">
    <location>
        <begin position="17"/>
        <end position="28"/>
    </location>
</feature>
<dbReference type="GO" id="GO:0005524">
    <property type="term" value="F:ATP binding"/>
    <property type="evidence" value="ECO:0007669"/>
    <property type="project" value="UniProtKB-UniRule"/>
</dbReference>
<feature type="domain" description="Protein kinase" evidence="8">
    <location>
        <begin position="60"/>
        <end position="321"/>
    </location>
</feature>
<proteinExistence type="predicted"/>
<dbReference type="AlphaFoldDB" id="A0A1V6TKZ1"/>
<dbReference type="Proteomes" id="UP000191285">
    <property type="component" value="Unassembled WGS sequence"/>
</dbReference>
<evidence type="ECO:0000256" key="1">
    <source>
        <dbReference type="ARBA" id="ARBA00022527"/>
    </source>
</evidence>
<dbReference type="PANTHER" id="PTHR24345:SF0">
    <property type="entry name" value="CELL CYCLE SERINE_THREONINE-PROTEIN KINASE CDC5_MSD2"/>
    <property type="match status" value="1"/>
</dbReference>
<feature type="region of interest" description="Disordered" evidence="7">
    <location>
        <begin position="1"/>
        <end position="55"/>
    </location>
</feature>
<keyword evidence="1" id="KW-0723">Serine/threonine-protein kinase</keyword>
<dbReference type="STRING" id="303698.A0A1V6TKZ1"/>
<dbReference type="GO" id="GO:0004674">
    <property type="term" value="F:protein serine/threonine kinase activity"/>
    <property type="evidence" value="ECO:0007669"/>
    <property type="project" value="UniProtKB-KW"/>
</dbReference>
<sequence length="1149" mass="127764">MEALSPRSTNQMIRPKPATERKMTDKHPAAGPVQKPSSSKNHADPPPSFVPEPEDGGERYSIGGFLGKGGFAVCYEGTLARNGRVYAMKVVKSQMPQKKMEEKFRTELQIHSKMRHPFIVQFYRAFAFEQSTYVVLELCPNGSVMDMVKKRRSLSLPEVRRFMIQLCAAVKYLHKRFVAHRDLKMGNLFLDQNMNIKVGDFGLAAMILSDKDAKRRNTLCGTPNYIAPEILDKSKGGHTQKVDIWSLGVIFFAMLTGYPPFQSKTQEEIYKKVRNLTYVWPKESDHSNFIPEEAKDLVSACLNLVDEERPEPDDIVEHPFFNMYDGCIPRQLDPSCRFNKPVWLREQSPRGDSMMSGYGLDSDEKLRSYVYQVDDPGQRYYSCKAAFYSLCGVGRKPDGTARKSVGRNCSKSAYSECETEDARGLRPVVPLPMDFVYRWPHDVEGDWCFMEPARKTIRTENSALESSTLSQRSATSIRSNNTAATSRTNAALAAAHQRRLESQNHAATLRQQARPGTRTGRGIPAVEEVPETAATRSHRNVVEPEPNPVQIPVSSIEPAAGGLSERPIRTRRMASASNAPTLREKERSAAPPQLSKSTSMPSGLTIGKTRSQSRRMAIGEAANHPSAPTTEQKLAALPEERRTMSRQTTLRSSSRPDLKAMAERQRPVPEFLPMSSQQSQQIQPTSNPAGISRSNSKTSGSKARSSLGLSPLFHQEDTCDLIPGTSLTEVNTDLRLLLSNLANSAPGRRRGSPRKQPHAYVIKWVDYTNRYGIGYVLDDGSVGCVFKGENGQPASSVVVRDGERHIRRKALSVDSPEAKGIPYSESEQLVPRHGNSVEFYENKDDDLLGCRGIRRAMIPPTLFDARSSRVLKIRVNSGTDADRCDAEKIKRVKLVDQFGKYMIGSLGRHGDGGVADGPASRSTSGQFIKFYQRLGNVGIWGFGDGAFQFNFPDHTKLVISPGRARSSSPWIDFYHLSPSAARYFTAKGKMHPSGFDTRAIASDEASTFISIASGDSTNSVEERIREILEANSFMQKIGFLKEVLKGWIKYGRLGGRPSSNKAFVGEDSVAPELFWQGTQERSPTGGPGTKFVWVTVGAPDGDGEYRSVMLKDSDRERLEKKTAMGSGNAINHDKDLDILRERLRMMGRE</sequence>
<feature type="region of interest" description="Disordered" evidence="7">
    <location>
        <begin position="461"/>
        <end position="709"/>
    </location>
</feature>
<evidence type="ECO:0000256" key="4">
    <source>
        <dbReference type="ARBA" id="ARBA00022777"/>
    </source>
</evidence>
<dbReference type="InterPro" id="IPR036947">
    <property type="entry name" value="POLO_box_dom_sf"/>
</dbReference>
<feature type="compositionally biased region" description="Polar residues" evidence="7">
    <location>
        <begin position="461"/>
        <end position="477"/>
    </location>
</feature>
<dbReference type="InterPro" id="IPR011009">
    <property type="entry name" value="Kinase-like_dom_sf"/>
</dbReference>
<dbReference type="PROSITE" id="PS00107">
    <property type="entry name" value="PROTEIN_KINASE_ATP"/>
    <property type="match status" value="1"/>
</dbReference>
<feature type="compositionally biased region" description="Polar residues" evidence="7">
    <location>
        <begin position="1"/>
        <end position="12"/>
    </location>
</feature>
<feature type="compositionally biased region" description="Low complexity" evidence="7">
    <location>
        <begin position="478"/>
        <end position="495"/>
    </location>
</feature>
<dbReference type="PANTHER" id="PTHR24345">
    <property type="entry name" value="SERINE/THREONINE-PROTEIN KINASE PLK"/>
    <property type="match status" value="1"/>
</dbReference>
<dbReference type="GO" id="GO:0005634">
    <property type="term" value="C:nucleus"/>
    <property type="evidence" value="ECO:0007669"/>
    <property type="project" value="TreeGrafter"/>
</dbReference>
<evidence type="ECO:0000256" key="7">
    <source>
        <dbReference type="SAM" id="MobiDB-lite"/>
    </source>
</evidence>
<evidence type="ECO:0000259" key="8">
    <source>
        <dbReference type="PROSITE" id="PS50011"/>
    </source>
</evidence>
<dbReference type="CDD" id="cd13118">
    <property type="entry name" value="POLO_box_1"/>
    <property type="match status" value="1"/>
</dbReference>
<feature type="compositionally biased region" description="Polar residues" evidence="7">
    <location>
        <begin position="684"/>
        <end position="708"/>
    </location>
</feature>
<dbReference type="CDD" id="cd13117">
    <property type="entry name" value="POLO_box_2"/>
    <property type="match status" value="1"/>
</dbReference>
<dbReference type="FunFam" id="3.30.200.20:FF:000042">
    <property type="entry name" value="Aurora kinase A"/>
    <property type="match status" value="1"/>
</dbReference>
<dbReference type="OrthoDB" id="408964at2759"/>
<dbReference type="InterPro" id="IPR033701">
    <property type="entry name" value="POLO_box_1"/>
</dbReference>
<name>A0A1V6TKZ1_9EURO</name>
<dbReference type="SUPFAM" id="SSF82615">
    <property type="entry name" value="Polo-box domain"/>
    <property type="match status" value="2"/>
</dbReference>
<dbReference type="CDD" id="cd14099">
    <property type="entry name" value="STKc_PLK"/>
    <property type="match status" value="1"/>
</dbReference>
<dbReference type="GO" id="GO:0005816">
    <property type="term" value="C:spindle pole body"/>
    <property type="evidence" value="ECO:0007669"/>
    <property type="project" value="TreeGrafter"/>
</dbReference>
<dbReference type="GO" id="GO:0000776">
    <property type="term" value="C:kinetochore"/>
    <property type="evidence" value="ECO:0007669"/>
    <property type="project" value="TreeGrafter"/>
</dbReference>
<evidence type="ECO:0000256" key="5">
    <source>
        <dbReference type="ARBA" id="ARBA00022840"/>
    </source>
</evidence>
<evidence type="ECO:0000313" key="10">
    <source>
        <dbReference type="Proteomes" id="UP000191285"/>
    </source>
</evidence>
<dbReference type="Gene3D" id="1.10.510.10">
    <property type="entry name" value="Transferase(Phosphotransferase) domain 1"/>
    <property type="match status" value="1"/>
</dbReference>
<evidence type="ECO:0000256" key="2">
    <source>
        <dbReference type="ARBA" id="ARBA00022679"/>
    </source>
</evidence>
<keyword evidence="4" id="KW-0418">Kinase</keyword>
<protein>
    <recommendedName>
        <fullName evidence="8">Protein kinase domain-containing protein</fullName>
    </recommendedName>
</protein>
<evidence type="ECO:0000313" key="9">
    <source>
        <dbReference type="EMBL" id="OQE26826.1"/>
    </source>
</evidence>
<dbReference type="SMART" id="SM00220">
    <property type="entry name" value="S_TKc"/>
    <property type="match status" value="1"/>
</dbReference>
<dbReference type="Gene3D" id="3.30.1120.30">
    <property type="entry name" value="POLO box domain"/>
    <property type="match status" value="1"/>
</dbReference>
<reference evidence="10" key="1">
    <citation type="journal article" date="2017" name="Nat. Microbiol.">
        <title>Global analysis of biosynthetic gene clusters reveals vast potential of secondary metabolite production in Penicillium species.</title>
        <authorList>
            <person name="Nielsen J.C."/>
            <person name="Grijseels S."/>
            <person name="Prigent S."/>
            <person name="Ji B."/>
            <person name="Dainat J."/>
            <person name="Nielsen K.F."/>
            <person name="Frisvad J.C."/>
            <person name="Workman M."/>
            <person name="Nielsen J."/>
        </authorList>
    </citation>
    <scope>NUCLEOTIDE SEQUENCE [LARGE SCALE GENOMIC DNA]</scope>
    <source>
        <strain evidence="10">IBT 24891</strain>
    </source>
</reference>
<dbReference type="SUPFAM" id="SSF56112">
    <property type="entry name" value="Protein kinase-like (PK-like)"/>
    <property type="match status" value="1"/>
</dbReference>
<dbReference type="GO" id="GO:0005737">
    <property type="term" value="C:cytoplasm"/>
    <property type="evidence" value="ECO:0007669"/>
    <property type="project" value="TreeGrafter"/>
</dbReference>
<organism evidence="9 10">
    <name type="scientific">Penicillium steckii</name>
    <dbReference type="NCBI Taxonomy" id="303698"/>
    <lineage>
        <taxon>Eukaryota</taxon>
        <taxon>Fungi</taxon>
        <taxon>Dikarya</taxon>
        <taxon>Ascomycota</taxon>
        <taxon>Pezizomycotina</taxon>
        <taxon>Eurotiomycetes</taxon>
        <taxon>Eurotiomycetidae</taxon>
        <taxon>Eurotiales</taxon>
        <taxon>Aspergillaceae</taxon>
        <taxon>Penicillium</taxon>
    </lineage>
</organism>
<dbReference type="PROSITE" id="PS00108">
    <property type="entry name" value="PROTEIN_KINASE_ST"/>
    <property type="match status" value="1"/>
</dbReference>
<keyword evidence="5 6" id="KW-0067">ATP-binding</keyword>
<dbReference type="EMBL" id="MLKD01000005">
    <property type="protein sequence ID" value="OQE26826.1"/>
    <property type="molecule type" value="Genomic_DNA"/>
</dbReference>
<keyword evidence="3 6" id="KW-0547">Nucleotide-binding</keyword>
<keyword evidence="2" id="KW-0808">Transferase</keyword>
<dbReference type="GO" id="GO:0000922">
    <property type="term" value="C:spindle pole"/>
    <property type="evidence" value="ECO:0007669"/>
    <property type="project" value="TreeGrafter"/>
</dbReference>
<keyword evidence="10" id="KW-1185">Reference proteome</keyword>
<dbReference type="FunFam" id="3.30.1120.30:FF:000004">
    <property type="entry name" value="Serine/threonine-protein kinase"/>
    <property type="match status" value="1"/>
</dbReference>
<feature type="binding site" evidence="6">
    <location>
        <position position="89"/>
    </location>
    <ligand>
        <name>ATP</name>
        <dbReference type="ChEBI" id="CHEBI:30616"/>
    </ligand>
</feature>
<dbReference type="InterPro" id="IPR017441">
    <property type="entry name" value="Protein_kinase_ATP_BS"/>
</dbReference>
<dbReference type="InterPro" id="IPR033695">
    <property type="entry name" value="POLO_box_2"/>
</dbReference>
<feature type="compositionally biased region" description="Basic and acidic residues" evidence="7">
    <location>
        <begin position="654"/>
        <end position="667"/>
    </location>
</feature>
<evidence type="ECO:0000256" key="6">
    <source>
        <dbReference type="PROSITE-ProRule" id="PRU10141"/>
    </source>
</evidence>
<accession>A0A1V6TKZ1</accession>
<dbReference type="GO" id="GO:0007052">
    <property type="term" value="P:mitotic spindle organization"/>
    <property type="evidence" value="ECO:0007669"/>
    <property type="project" value="TreeGrafter"/>
</dbReference>
<gene>
    <name evidence="9" type="ORF">PENSTE_c005G05125</name>
</gene>
<dbReference type="InterPro" id="IPR008271">
    <property type="entry name" value="Ser/Thr_kinase_AS"/>
</dbReference>
<dbReference type="Pfam" id="PF00069">
    <property type="entry name" value="Pkinase"/>
    <property type="match status" value="1"/>
</dbReference>
<dbReference type="FunFam" id="1.10.510.10:FF:000652">
    <property type="entry name" value="Serine/threonine-protein kinase"/>
    <property type="match status" value="1"/>
</dbReference>
<dbReference type="PROSITE" id="PS50011">
    <property type="entry name" value="PROTEIN_KINASE_DOM"/>
    <property type="match status" value="1"/>
</dbReference>